<sequence>MNISKQFNSTHPSANSATFVVEVDEFARCVTQSHHSAFSSYSPFQTQPRLEKRANTAASRVNPKAMRRWTRCQVIGFRVKCRQETCHYFLRAKISDFPARRRSTGLRHDFCIESRWSDDAGTCGLSCQGREIMAASFTFVVRYLLSSGVKH</sequence>
<reference evidence="3" key="3">
    <citation type="submission" date="2025-04" db="UniProtKB">
        <authorList>
            <consortium name="RefSeq"/>
        </authorList>
    </citation>
    <scope>IDENTIFICATION</scope>
    <source>
        <strain evidence="3">CBS 304.34</strain>
    </source>
</reference>
<name>A0A6A6Y0Q8_9PEZI</name>
<proteinExistence type="predicted"/>
<keyword evidence="2" id="KW-1185">Reference proteome</keyword>
<accession>A0A6A6Y0Q8</accession>
<evidence type="ECO:0000313" key="3">
    <source>
        <dbReference type="RefSeq" id="XP_033569067.1"/>
    </source>
</evidence>
<dbReference type="GeneID" id="54454217"/>
<gene>
    <name evidence="1 3" type="ORF">BDZ99DRAFT_209396</name>
</gene>
<reference evidence="1 3" key="1">
    <citation type="journal article" date="2020" name="Stud. Mycol.">
        <title>101 Dothideomycetes genomes: a test case for predicting lifestyles and emergence of pathogens.</title>
        <authorList>
            <person name="Haridas S."/>
            <person name="Albert R."/>
            <person name="Binder M."/>
            <person name="Bloem J."/>
            <person name="Labutti K."/>
            <person name="Salamov A."/>
            <person name="Andreopoulos B."/>
            <person name="Baker S."/>
            <person name="Barry K."/>
            <person name="Bills G."/>
            <person name="Bluhm B."/>
            <person name="Cannon C."/>
            <person name="Castanera R."/>
            <person name="Culley D."/>
            <person name="Daum C."/>
            <person name="Ezra D."/>
            <person name="Gonzalez J."/>
            <person name="Henrissat B."/>
            <person name="Kuo A."/>
            <person name="Liang C."/>
            <person name="Lipzen A."/>
            <person name="Lutzoni F."/>
            <person name="Magnuson J."/>
            <person name="Mondo S."/>
            <person name="Nolan M."/>
            <person name="Ohm R."/>
            <person name="Pangilinan J."/>
            <person name="Park H.-J."/>
            <person name="Ramirez L."/>
            <person name="Alfaro M."/>
            <person name="Sun H."/>
            <person name="Tritt A."/>
            <person name="Yoshinaga Y."/>
            <person name="Zwiers L.-H."/>
            <person name="Turgeon B."/>
            <person name="Goodwin S."/>
            <person name="Spatafora J."/>
            <person name="Crous P."/>
            <person name="Grigoriev I."/>
        </authorList>
    </citation>
    <scope>NUCLEOTIDE SEQUENCE</scope>
    <source>
        <strain evidence="1 3">CBS 304.34</strain>
    </source>
</reference>
<dbReference type="Proteomes" id="UP000504636">
    <property type="component" value="Unplaced"/>
</dbReference>
<organism evidence="1">
    <name type="scientific">Mytilinidion resinicola</name>
    <dbReference type="NCBI Taxonomy" id="574789"/>
    <lineage>
        <taxon>Eukaryota</taxon>
        <taxon>Fungi</taxon>
        <taxon>Dikarya</taxon>
        <taxon>Ascomycota</taxon>
        <taxon>Pezizomycotina</taxon>
        <taxon>Dothideomycetes</taxon>
        <taxon>Pleosporomycetidae</taxon>
        <taxon>Mytilinidiales</taxon>
        <taxon>Mytilinidiaceae</taxon>
        <taxon>Mytilinidion</taxon>
    </lineage>
</organism>
<dbReference type="EMBL" id="MU003725">
    <property type="protein sequence ID" value="KAF2802103.1"/>
    <property type="molecule type" value="Genomic_DNA"/>
</dbReference>
<reference evidence="3" key="2">
    <citation type="submission" date="2020-04" db="EMBL/GenBank/DDBJ databases">
        <authorList>
            <consortium name="NCBI Genome Project"/>
        </authorList>
    </citation>
    <scope>NUCLEOTIDE SEQUENCE</scope>
    <source>
        <strain evidence="3">CBS 304.34</strain>
    </source>
</reference>
<dbReference type="RefSeq" id="XP_033569067.1">
    <property type="nucleotide sequence ID" value="XM_033713324.1"/>
</dbReference>
<dbReference type="AlphaFoldDB" id="A0A6A6Y0Q8"/>
<protein>
    <submittedName>
        <fullName evidence="1 3">Uncharacterized protein</fullName>
    </submittedName>
</protein>
<evidence type="ECO:0000313" key="1">
    <source>
        <dbReference type="EMBL" id="KAF2802103.1"/>
    </source>
</evidence>
<evidence type="ECO:0000313" key="2">
    <source>
        <dbReference type="Proteomes" id="UP000504636"/>
    </source>
</evidence>